<dbReference type="InterPro" id="IPR054471">
    <property type="entry name" value="GPIID_WHD"/>
</dbReference>
<gene>
    <name evidence="3" type="ORF">NPX13_g11375</name>
</gene>
<sequence length="730" mass="83417">MGSAPLDDPSIRPVVDEILQSIKHFDDDIGNFTSALRPISGSVDTLAHSKTVLPRGRPQFEKYQGATSRKSRLGWALRGKTRFLALVESFDALVQKLYDLVPPDQSTIPGQIISEGRYSNLASLNGQTSWHFDVQRMLADVKKQLDNETRKGLNEWLDTHDSKQMFDDFVRRRLDGTCDWILNRSEFLQWQLLPSKNAKLLWVHGPPGYGKTILCARIVQHLIANSSAPLAYFFFSSELESRENPFAIMRSWISQITIQNRDAFNIAQEKLEATDGRVASRTDIEELFESITQNIPECIFVVDGLDECAMRENDSKMIHRESLLEFLKSLRHIISKSKSRLLVVSRNEQEIRQGLNNKTTRECELLELQILPQDVESDATLFSQSIVEEKLANKSETQRRELAHRMVDRCESMFLGIKLLEPDLKGGKNLKQLQRLIDEAPNRLDRIYDRNWERIRNLADISRHRAFSILRWATFALRPLTIYEITEALLLADDDCGALDYTELPDSIDEIYVKTEIVELCGSLIEVRKAEIASGLGHSTIHLSHFSVRQYLMCHMPARPDELITNEQLRSSNEAIQSNILAKTCIRYLNCQDVWKDIEQLERVGSVIQAFRGYAANSWHKHVKQGIINSKEATELINLFFTPANENWESWRKDSESALQNQMIQYEGEVVLGNPLFYASLLGFSETVAHLVENEGMDVNCVDSSNRTAILAASSKSWVSERYYTTELGV</sequence>
<dbReference type="SUPFAM" id="SSF52540">
    <property type="entry name" value="P-loop containing nucleoside triphosphate hydrolases"/>
    <property type="match status" value="1"/>
</dbReference>
<dbReference type="EMBL" id="JANPWZ010003755">
    <property type="protein sequence ID" value="KAJ3551386.1"/>
    <property type="molecule type" value="Genomic_DNA"/>
</dbReference>
<accession>A0A9W8TGK1</accession>
<dbReference type="PANTHER" id="PTHR10039:SF17">
    <property type="entry name" value="FUNGAL STAND N-TERMINAL GOODBYE DOMAIN-CONTAINING PROTEIN-RELATED"/>
    <property type="match status" value="1"/>
</dbReference>
<dbReference type="SUPFAM" id="SSF48403">
    <property type="entry name" value="Ankyrin repeat"/>
    <property type="match status" value="1"/>
</dbReference>
<organism evidence="3 4">
    <name type="scientific">Xylaria arbuscula</name>
    <dbReference type="NCBI Taxonomy" id="114810"/>
    <lineage>
        <taxon>Eukaryota</taxon>
        <taxon>Fungi</taxon>
        <taxon>Dikarya</taxon>
        <taxon>Ascomycota</taxon>
        <taxon>Pezizomycotina</taxon>
        <taxon>Sordariomycetes</taxon>
        <taxon>Xylariomycetidae</taxon>
        <taxon>Xylariales</taxon>
        <taxon>Xylariaceae</taxon>
        <taxon>Xylaria</taxon>
    </lineage>
</organism>
<reference evidence="3" key="1">
    <citation type="submission" date="2022-07" db="EMBL/GenBank/DDBJ databases">
        <title>Genome Sequence of Xylaria arbuscula.</title>
        <authorList>
            <person name="Buettner E."/>
        </authorList>
    </citation>
    <scope>NUCLEOTIDE SEQUENCE</scope>
    <source>
        <strain evidence="3">VT107</strain>
    </source>
</reference>
<dbReference type="PROSITE" id="PS50837">
    <property type="entry name" value="NACHT"/>
    <property type="match status" value="1"/>
</dbReference>
<dbReference type="Proteomes" id="UP001148614">
    <property type="component" value="Unassembled WGS sequence"/>
</dbReference>
<feature type="domain" description="NACHT" evidence="2">
    <location>
        <begin position="199"/>
        <end position="346"/>
    </location>
</feature>
<dbReference type="InterPro" id="IPR007111">
    <property type="entry name" value="NACHT_NTPase"/>
</dbReference>
<evidence type="ECO:0000313" key="4">
    <source>
        <dbReference type="Proteomes" id="UP001148614"/>
    </source>
</evidence>
<dbReference type="Gene3D" id="1.20.120.1020">
    <property type="entry name" value="Prion-inhibition and propagation, HeLo domain"/>
    <property type="match status" value="1"/>
</dbReference>
<evidence type="ECO:0000256" key="1">
    <source>
        <dbReference type="ARBA" id="ARBA00022737"/>
    </source>
</evidence>
<comment type="caution">
    <text evidence="3">The sequence shown here is derived from an EMBL/GenBank/DDBJ whole genome shotgun (WGS) entry which is preliminary data.</text>
</comment>
<keyword evidence="1" id="KW-0677">Repeat</keyword>
<protein>
    <recommendedName>
        <fullName evidence="2">NACHT domain-containing protein</fullName>
    </recommendedName>
</protein>
<evidence type="ECO:0000259" key="2">
    <source>
        <dbReference type="PROSITE" id="PS50837"/>
    </source>
</evidence>
<dbReference type="InterPro" id="IPR027417">
    <property type="entry name" value="P-loop_NTPase"/>
</dbReference>
<dbReference type="Pfam" id="PF22939">
    <property type="entry name" value="WHD_GPIID"/>
    <property type="match status" value="1"/>
</dbReference>
<keyword evidence="4" id="KW-1185">Reference proteome</keyword>
<dbReference type="InterPro" id="IPR036770">
    <property type="entry name" value="Ankyrin_rpt-contain_sf"/>
</dbReference>
<dbReference type="VEuPathDB" id="FungiDB:F4678DRAFT_433483"/>
<proteinExistence type="predicted"/>
<name>A0A9W8TGK1_9PEZI</name>
<dbReference type="Pfam" id="PF24883">
    <property type="entry name" value="NPHP3_N"/>
    <property type="match status" value="1"/>
</dbReference>
<dbReference type="InterPro" id="IPR056884">
    <property type="entry name" value="NPHP3-like_N"/>
</dbReference>
<evidence type="ECO:0000313" key="3">
    <source>
        <dbReference type="EMBL" id="KAJ3551386.1"/>
    </source>
</evidence>
<dbReference type="Gene3D" id="3.40.50.300">
    <property type="entry name" value="P-loop containing nucleotide triphosphate hydrolases"/>
    <property type="match status" value="1"/>
</dbReference>
<dbReference type="InterPro" id="IPR038305">
    <property type="entry name" value="HeLo_sf"/>
</dbReference>
<dbReference type="AlphaFoldDB" id="A0A9W8TGK1"/>
<dbReference type="PANTHER" id="PTHR10039">
    <property type="entry name" value="AMELOGENIN"/>
    <property type="match status" value="1"/>
</dbReference>